<keyword evidence="1" id="KW-0732">Signal</keyword>
<dbReference type="GeneID" id="100909149"/>
<organism evidence="2 3">
    <name type="scientific">Galendromus occidentalis</name>
    <name type="common">western predatory mite</name>
    <dbReference type="NCBI Taxonomy" id="34638"/>
    <lineage>
        <taxon>Eukaryota</taxon>
        <taxon>Metazoa</taxon>
        <taxon>Ecdysozoa</taxon>
        <taxon>Arthropoda</taxon>
        <taxon>Chelicerata</taxon>
        <taxon>Arachnida</taxon>
        <taxon>Acari</taxon>
        <taxon>Parasitiformes</taxon>
        <taxon>Mesostigmata</taxon>
        <taxon>Gamasina</taxon>
        <taxon>Phytoseioidea</taxon>
        <taxon>Phytoseiidae</taxon>
        <taxon>Typhlodrominae</taxon>
        <taxon>Galendromus</taxon>
    </lineage>
</organism>
<evidence type="ECO:0000256" key="1">
    <source>
        <dbReference type="SAM" id="SignalP"/>
    </source>
</evidence>
<name>A0AAJ6QPN2_9ACAR</name>
<dbReference type="RefSeq" id="XP_003739763.1">
    <property type="nucleotide sequence ID" value="XM_003739715.2"/>
</dbReference>
<feature type="chain" id="PRO_5042559292" evidence="1">
    <location>
        <begin position="23"/>
        <end position="140"/>
    </location>
</feature>
<dbReference type="AlphaFoldDB" id="A0AAJ6QPN2"/>
<gene>
    <name evidence="3" type="primary">LOC100909149</name>
</gene>
<dbReference type="KEGG" id="goe:100909149"/>
<sequence>MMRKDCLLGLSIVFMQILGCLANVEQLVQVFNAAIDSLAPPDKAMKLKADMEKARPCLDNLVAELGEGTLDQVLRGIVPLAMKCGTMLMGSQGDMESRKKIFSKCAHAESDEFISSLPKNEQSAFKTAKNCVKDLIEDFS</sequence>
<protein>
    <submittedName>
        <fullName evidence="3">Uncharacterized protein LOC100909149</fullName>
    </submittedName>
</protein>
<keyword evidence="2" id="KW-1185">Reference proteome</keyword>
<reference evidence="3" key="1">
    <citation type="submission" date="2025-08" db="UniProtKB">
        <authorList>
            <consortium name="RefSeq"/>
        </authorList>
    </citation>
    <scope>IDENTIFICATION</scope>
</reference>
<evidence type="ECO:0000313" key="2">
    <source>
        <dbReference type="Proteomes" id="UP000694867"/>
    </source>
</evidence>
<accession>A0AAJ6QPN2</accession>
<proteinExistence type="predicted"/>
<dbReference type="Proteomes" id="UP000694867">
    <property type="component" value="Unplaced"/>
</dbReference>
<evidence type="ECO:0000313" key="3">
    <source>
        <dbReference type="RefSeq" id="XP_003739763.1"/>
    </source>
</evidence>
<feature type="signal peptide" evidence="1">
    <location>
        <begin position="1"/>
        <end position="22"/>
    </location>
</feature>